<dbReference type="SUPFAM" id="SSF52540">
    <property type="entry name" value="P-loop containing nucleoside triphosphate hydrolases"/>
    <property type="match status" value="1"/>
</dbReference>
<dbReference type="GO" id="GO:0004386">
    <property type="term" value="F:helicase activity"/>
    <property type="evidence" value="ECO:0007669"/>
    <property type="project" value="UniProtKB-KW"/>
</dbReference>
<gene>
    <name evidence="8" type="ORF">L1049_022293</name>
</gene>
<dbReference type="InterPro" id="IPR041679">
    <property type="entry name" value="DNA2/NAM7-like_C"/>
</dbReference>
<comment type="caution">
    <text evidence="8">The sequence shown here is derived from an EMBL/GenBank/DDBJ whole genome shotgun (WGS) entry which is preliminary data.</text>
</comment>
<organism evidence="8 9">
    <name type="scientific">Liquidambar formosana</name>
    <name type="common">Formosan gum</name>
    <dbReference type="NCBI Taxonomy" id="63359"/>
    <lineage>
        <taxon>Eukaryota</taxon>
        <taxon>Viridiplantae</taxon>
        <taxon>Streptophyta</taxon>
        <taxon>Embryophyta</taxon>
        <taxon>Tracheophyta</taxon>
        <taxon>Spermatophyta</taxon>
        <taxon>Magnoliopsida</taxon>
        <taxon>eudicotyledons</taxon>
        <taxon>Gunneridae</taxon>
        <taxon>Pentapetalae</taxon>
        <taxon>Saxifragales</taxon>
        <taxon>Altingiaceae</taxon>
        <taxon>Liquidambar</taxon>
    </lineage>
</organism>
<keyword evidence="9" id="KW-1185">Reference proteome</keyword>
<dbReference type="Pfam" id="PF20073">
    <property type="entry name" value="DUF6469"/>
    <property type="match status" value="1"/>
</dbReference>
<keyword evidence="3" id="KW-0347">Helicase</keyword>
<keyword evidence="4" id="KW-0067">ATP-binding</keyword>
<dbReference type="FunFam" id="3.40.50.300:FF:000326">
    <property type="entry name" value="P-loop containing nucleoside triphosphate hydrolase"/>
    <property type="match status" value="1"/>
</dbReference>
<dbReference type="GO" id="GO:0016787">
    <property type="term" value="F:hydrolase activity"/>
    <property type="evidence" value="ECO:0007669"/>
    <property type="project" value="UniProtKB-KW"/>
</dbReference>
<keyword evidence="2" id="KW-0378">Hydrolase</keyword>
<feature type="domain" description="DNA2/NAM7 helicase-like C-terminal" evidence="6">
    <location>
        <begin position="286"/>
        <end position="374"/>
    </location>
</feature>
<dbReference type="Pfam" id="PF13087">
    <property type="entry name" value="AAA_12"/>
    <property type="match status" value="1"/>
</dbReference>
<dbReference type="GO" id="GO:0005694">
    <property type="term" value="C:chromosome"/>
    <property type="evidence" value="ECO:0007669"/>
    <property type="project" value="UniProtKB-ARBA"/>
</dbReference>
<dbReference type="EMBL" id="JBBPBK010000011">
    <property type="protein sequence ID" value="KAK9275035.1"/>
    <property type="molecule type" value="Genomic_DNA"/>
</dbReference>
<reference evidence="8 9" key="1">
    <citation type="journal article" date="2024" name="Plant J.">
        <title>Genome sequences and population genomics reveal climatic adaptation and genomic divergence between two closely related sweetgum species.</title>
        <authorList>
            <person name="Xu W.Q."/>
            <person name="Ren C.Q."/>
            <person name="Zhang X.Y."/>
            <person name="Comes H.P."/>
            <person name="Liu X.H."/>
            <person name="Li Y.G."/>
            <person name="Kettle C.J."/>
            <person name="Jalonen R."/>
            <person name="Gaisberger H."/>
            <person name="Ma Y.Z."/>
            <person name="Qiu Y.X."/>
        </authorList>
    </citation>
    <scope>NUCLEOTIDE SEQUENCE [LARGE SCALE GENOMIC DNA]</scope>
    <source>
        <strain evidence="8">Hangzhou</strain>
    </source>
</reference>
<evidence type="ECO:0000313" key="8">
    <source>
        <dbReference type="EMBL" id="KAK9275035.1"/>
    </source>
</evidence>
<keyword evidence="1" id="KW-0547">Nucleotide-binding</keyword>
<name>A0AAP0WR11_LIQFO</name>
<evidence type="ECO:0000256" key="4">
    <source>
        <dbReference type="ARBA" id="ARBA00022840"/>
    </source>
</evidence>
<dbReference type="GO" id="GO:0005524">
    <property type="term" value="F:ATP binding"/>
    <property type="evidence" value="ECO:0007669"/>
    <property type="project" value="UniProtKB-KW"/>
</dbReference>
<feature type="region of interest" description="Disordered" evidence="5">
    <location>
        <begin position="896"/>
        <end position="949"/>
    </location>
</feature>
<evidence type="ECO:0000256" key="1">
    <source>
        <dbReference type="ARBA" id="ARBA00022741"/>
    </source>
</evidence>
<dbReference type="CDD" id="cd18808">
    <property type="entry name" value="SF1_C_Upf1"/>
    <property type="match status" value="1"/>
</dbReference>
<sequence>MMDDGDDKKRASSIDSRFTEILFSWSLEDIFNENLYANQVEKIPESFQTVGHYLGSFVFPVLEETRAQLCSSMEIIFRAPSAEVIASDECKPYGTSLYDVKVDNWRNRFSDRGKEPYRTLPGDIFVFADAKPETISDLQRVGRTWTFALVTKILDDDNEDDSSYFRVKASKDIEIKESMQKSMFVVFLINVTTNKRIWNALHKLRNLKIIKEVLCTSSVRKLISGGPKQVYEDMFNSIFNRCGMWPNKIQMACHVDNKDGLTSETSLGTTCSDTTCHGSAWNGSKEKLSVGVVSPYAAQVVAIQEKLDRKYDNVDGFAVKVKSVDGFQGGEEDIIIISTVRSNRGGNIGFISNSRRTNVALTRARHCLWILGNAWTLANSESVWEKLVRDAKDRNCFFNADDDKDLAKAILEVKKELDQLDDMLDGDSILFKGARWKVLFSDDFRKSFGKLKSVRTKKSVLYLLLKLSTGWRPKKINVDTVCGRSSQILKQFKVEGLYIICTIDIVKELRYIQVLKIWNILPLEDIPKLVKRFDSIFGMYTDEFINHCKEKCLEGYLEVPRSWETSSDIVRYKNLNNNEPAGSHSSAGAFDGSSFVENSKVSESLLLMKFYSLSSGVVNHLLSDRDGKELDLPFEVTDEELEIILFNRSTFILGRSGTGKTTVLTMKLFQKEQQHHIAKEGLGVSTNTYGSQRNEVGQGFEEPKESILRQLFVAVSPKLCYAVKQHVSHLKRSRASHFPATERDGRVRAMAGVGLLCEHNYERATMCFERAGDSYWENLSKAAGLNAAADRMHCSNPEMARVVRREAAEIFDSIGKFDDAAECFFDLEEYERADKESYLGINMGSELELEKNVSRIGDLFKRLRLRRPKLEPFFNQFFLPSHTNVVVEEPSETSILASGAPHDKDGSNIRAKEIASGTRCNKNNRETEGNEEKGNDSENKKGHGKYASYSSLEYKKKDLKM</sequence>
<proteinExistence type="predicted"/>
<evidence type="ECO:0000259" key="6">
    <source>
        <dbReference type="Pfam" id="PF13087"/>
    </source>
</evidence>
<dbReference type="InterPro" id="IPR047187">
    <property type="entry name" value="SF1_C_Upf1"/>
</dbReference>
<dbReference type="PANTHER" id="PTHR21529:SF4">
    <property type="entry name" value="TPR AND ANKYRIN REPEAT-CONTAINING PROTEIN 1"/>
    <property type="match status" value="1"/>
</dbReference>
<evidence type="ECO:0000259" key="7">
    <source>
        <dbReference type="Pfam" id="PF20073"/>
    </source>
</evidence>
<evidence type="ECO:0000313" key="9">
    <source>
        <dbReference type="Proteomes" id="UP001415857"/>
    </source>
</evidence>
<evidence type="ECO:0000256" key="3">
    <source>
        <dbReference type="ARBA" id="ARBA00022806"/>
    </source>
</evidence>
<accession>A0AAP0WR11</accession>
<dbReference type="InterPro" id="IPR045529">
    <property type="entry name" value="DUF6469"/>
</dbReference>
<dbReference type="PANTHER" id="PTHR21529">
    <property type="entry name" value="MAMMARY TURMOR VIRUS RECEPTOR HOMOLOG 1, 2 MTVR1, 2"/>
    <property type="match status" value="1"/>
</dbReference>
<evidence type="ECO:0000256" key="5">
    <source>
        <dbReference type="SAM" id="MobiDB-lite"/>
    </source>
</evidence>
<dbReference type="InterPro" id="IPR027417">
    <property type="entry name" value="P-loop_NTPase"/>
</dbReference>
<dbReference type="InterPro" id="IPR039904">
    <property type="entry name" value="TRANK1"/>
</dbReference>
<feature type="compositionally biased region" description="Basic and acidic residues" evidence="5">
    <location>
        <begin position="901"/>
        <end position="913"/>
    </location>
</feature>
<dbReference type="Proteomes" id="UP001415857">
    <property type="component" value="Unassembled WGS sequence"/>
</dbReference>
<feature type="domain" description="DUF6469" evidence="7">
    <location>
        <begin position="80"/>
        <end position="207"/>
    </location>
</feature>
<protein>
    <submittedName>
        <fullName evidence="8">Uncharacterized protein</fullName>
    </submittedName>
</protein>
<dbReference type="Gene3D" id="3.40.50.300">
    <property type="entry name" value="P-loop containing nucleotide triphosphate hydrolases"/>
    <property type="match status" value="1"/>
</dbReference>
<evidence type="ECO:0000256" key="2">
    <source>
        <dbReference type="ARBA" id="ARBA00022801"/>
    </source>
</evidence>
<dbReference type="AlphaFoldDB" id="A0AAP0WR11"/>
<feature type="compositionally biased region" description="Basic and acidic residues" evidence="5">
    <location>
        <begin position="923"/>
        <end position="941"/>
    </location>
</feature>